<evidence type="ECO:0000256" key="1">
    <source>
        <dbReference type="SAM" id="MobiDB-lite"/>
    </source>
</evidence>
<dbReference type="AlphaFoldDB" id="A0A9P6J8C2"/>
<feature type="compositionally biased region" description="Polar residues" evidence="1">
    <location>
        <begin position="209"/>
        <end position="222"/>
    </location>
</feature>
<feature type="compositionally biased region" description="Low complexity" evidence="1">
    <location>
        <begin position="69"/>
        <end position="100"/>
    </location>
</feature>
<sequence length="271" mass="29110">MASNQPSRLNKTLRSSSPAHIVTASNSSVKGASRPSSPRPHSSNSNHQPYRNQLRSTPASIHSIKHRPITNSINSTASSRSRSSSRPTSPSPITGPSGTAIKHALAARAVERIRSSMGSRAHSESLADFSIAASKRGQYSSYGTTNTSQGVPSESVGVTRSRSHYVSFPNFDEVDFVDVAMVEDDGEEDDAQDWSGPDSPPEGQHPMMDTTTADMENSSSGGSLDEKMMRPIGGHGYESMTLVGMPTSPSQHWLLQLETYHEQRVSNGVEA</sequence>
<feature type="region of interest" description="Disordered" evidence="1">
    <location>
        <begin position="1"/>
        <end position="100"/>
    </location>
</feature>
<accession>A0A9P6J8C2</accession>
<feature type="compositionally biased region" description="Polar residues" evidence="1">
    <location>
        <begin position="48"/>
        <end position="60"/>
    </location>
</feature>
<name>A0A9P6J8C2_MORAP</name>
<feature type="compositionally biased region" description="Low complexity" evidence="1">
    <location>
        <begin position="33"/>
        <end position="47"/>
    </location>
</feature>
<reference evidence="2" key="1">
    <citation type="journal article" date="2020" name="Fungal Divers.">
        <title>Resolving the Mortierellaceae phylogeny through synthesis of multi-gene phylogenetics and phylogenomics.</title>
        <authorList>
            <person name="Vandepol N."/>
            <person name="Liber J."/>
            <person name="Desiro A."/>
            <person name="Na H."/>
            <person name="Kennedy M."/>
            <person name="Barry K."/>
            <person name="Grigoriev I.V."/>
            <person name="Miller A.N."/>
            <person name="O'Donnell K."/>
            <person name="Stajich J.E."/>
            <person name="Bonito G."/>
        </authorList>
    </citation>
    <scope>NUCLEOTIDE SEQUENCE</scope>
    <source>
        <strain evidence="2">CK1249</strain>
    </source>
</reference>
<feature type="region of interest" description="Disordered" evidence="1">
    <location>
        <begin position="185"/>
        <end position="243"/>
    </location>
</feature>
<comment type="caution">
    <text evidence="2">The sequence shown here is derived from an EMBL/GenBank/DDBJ whole genome shotgun (WGS) entry which is preliminary data.</text>
</comment>
<protein>
    <submittedName>
        <fullName evidence="2">Uncharacterized protein</fullName>
    </submittedName>
</protein>
<evidence type="ECO:0000313" key="2">
    <source>
        <dbReference type="EMBL" id="KAF9964658.1"/>
    </source>
</evidence>
<dbReference type="EMBL" id="JAAAHY010000338">
    <property type="protein sequence ID" value="KAF9964658.1"/>
    <property type="molecule type" value="Genomic_DNA"/>
</dbReference>
<gene>
    <name evidence="2" type="ORF">BGZ70_006119</name>
</gene>
<dbReference type="OrthoDB" id="2446959at2759"/>
<organism evidence="2 3">
    <name type="scientific">Mortierella alpina</name>
    <name type="common">Oleaginous fungus</name>
    <name type="synonym">Mortierella renispora</name>
    <dbReference type="NCBI Taxonomy" id="64518"/>
    <lineage>
        <taxon>Eukaryota</taxon>
        <taxon>Fungi</taxon>
        <taxon>Fungi incertae sedis</taxon>
        <taxon>Mucoromycota</taxon>
        <taxon>Mortierellomycotina</taxon>
        <taxon>Mortierellomycetes</taxon>
        <taxon>Mortierellales</taxon>
        <taxon>Mortierellaceae</taxon>
        <taxon>Mortierella</taxon>
    </lineage>
</organism>
<feature type="compositionally biased region" description="Polar residues" evidence="1">
    <location>
        <begin position="1"/>
        <end position="30"/>
    </location>
</feature>
<keyword evidence="3" id="KW-1185">Reference proteome</keyword>
<dbReference type="Proteomes" id="UP000738359">
    <property type="component" value="Unassembled WGS sequence"/>
</dbReference>
<evidence type="ECO:0000313" key="3">
    <source>
        <dbReference type="Proteomes" id="UP000738359"/>
    </source>
</evidence>
<proteinExistence type="predicted"/>